<feature type="domain" description="Regulatory protein YycH" evidence="1">
    <location>
        <begin position="6"/>
        <end position="430"/>
    </location>
</feature>
<protein>
    <submittedName>
        <fullName evidence="2">Two-component signal transduction system YycFG, regulatory protein YycH</fullName>
    </submittedName>
</protein>
<organism evidence="2 3">
    <name type="scientific">Aliicoccus persicus</name>
    <dbReference type="NCBI Taxonomy" id="930138"/>
    <lineage>
        <taxon>Bacteria</taxon>
        <taxon>Bacillati</taxon>
        <taxon>Bacillota</taxon>
        <taxon>Bacilli</taxon>
        <taxon>Bacillales</taxon>
        <taxon>Staphylococcaceae</taxon>
        <taxon>Aliicoccus</taxon>
    </lineage>
</organism>
<dbReference type="AlphaFoldDB" id="A0A662Z4J0"/>
<dbReference type="InterPro" id="IPR009996">
    <property type="entry name" value="YycH"/>
</dbReference>
<accession>A0A662Z4J0</accession>
<keyword evidence="3" id="KW-1185">Reference proteome</keyword>
<proteinExistence type="predicted"/>
<sequence length="438" mass="50216">MIKNILKSLFLFLLVISSLVLTVLVWRYERDFSEVETSLTALPNTGYGEQVEFSQIIRPYQYVLIDGNEVNGTQDISAMNTALNTELSSSEVESLQMDTDLSSVDHVISDIDAQHFLILDFMTDIPVKTFLAAYGIDYEGFDPRGNLNRAIIDLQDNEAELYLIDKSNQNTTFVNVEINSSAIIDILSSEQTSFERFSSIITNSSNASRLTSIYSPSAPASMNREMFISSMMSVEQLNQVMFLYNDYSSSNQNGITVYENDQVATYYNNETFRYLYQNKHEEESSSMNDHVTIRKNFDFLNSHRSMNSASIIFDYNSDNSELVLRESIDGKLVFSDEINNTTVVRDGIDEIYEFQRMQLRMSTQIPSQDSVELPNIETVRYDIANSDDLSLQFVTNFVLGYNMRFSEEQSELNLVTFTPSWFILYDGEWMRYEEGGLN</sequence>
<dbReference type="EMBL" id="FOIT01000002">
    <property type="protein sequence ID" value="SEV92992.1"/>
    <property type="molecule type" value="Genomic_DNA"/>
</dbReference>
<evidence type="ECO:0000313" key="2">
    <source>
        <dbReference type="EMBL" id="SEV92992.1"/>
    </source>
</evidence>
<evidence type="ECO:0000259" key="1">
    <source>
        <dbReference type="Pfam" id="PF07435"/>
    </source>
</evidence>
<dbReference type="Pfam" id="PF07435">
    <property type="entry name" value="YycH"/>
    <property type="match status" value="1"/>
</dbReference>
<dbReference type="InterPro" id="IPR042274">
    <property type="entry name" value="YycH/YycI_2"/>
</dbReference>
<reference evidence="2 3" key="1">
    <citation type="submission" date="2016-10" db="EMBL/GenBank/DDBJ databases">
        <authorList>
            <person name="Varghese N."/>
            <person name="Submissions S."/>
        </authorList>
    </citation>
    <scope>NUCLEOTIDE SEQUENCE [LARGE SCALE GENOMIC DNA]</scope>
    <source>
        <strain evidence="2 3">IBRC-M10081</strain>
    </source>
</reference>
<dbReference type="CDD" id="cd15787">
    <property type="entry name" value="YycH_N"/>
    <property type="match status" value="1"/>
</dbReference>
<evidence type="ECO:0000313" key="3">
    <source>
        <dbReference type="Proteomes" id="UP000243605"/>
    </source>
</evidence>
<dbReference type="RefSeq" id="WP_180366206.1">
    <property type="nucleotide sequence ID" value="NZ_FOIT01000002.1"/>
</dbReference>
<gene>
    <name evidence="2" type="ORF">SAMN05192557_0833</name>
</gene>
<name>A0A662Z4J0_9STAP</name>
<dbReference type="Proteomes" id="UP000243605">
    <property type="component" value="Unassembled WGS sequence"/>
</dbReference>
<dbReference type="Gene3D" id="3.30.310.160">
    <property type="entry name" value="YycH protein, domain 2"/>
    <property type="match status" value="1"/>
</dbReference>